<dbReference type="EMBL" id="CYZE01000005">
    <property type="protein sequence ID" value="CUO30300.1"/>
    <property type="molecule type" value="Genomic_DNA"/>
</dbReference>
<evidence type="ECO:0000313" key="5">
    <source>
        <dbReference type="Proteomes" id="UP000095651"/>
    </source>
</evidence>
<dbReference type="Pfam" id="PF02572">
    <property type="entry name" value="CobA_CobO_BtuR"/>
    <property type="match status" value="1"/>
</dbReference>
<dbReference type="AlphaFoldDB" id="A0A174E2M0"/>
<dbReference type="GeneID" id="86063615"/>
<dbReference type="GO" id="GO:0009236">
    <property type="term" value="P:cobalamin biosynthetic process"/>
    <property type="evidence" value="ECO:0007669"/>
    <property type="project" value="InterPro"/>
</dbReference>
<keyword evidence="1" id="KW-0808">Transferase</keyword>
<dbReference type="Proteomes" id="UP000263014">
    <property type="component" value="Unassembled WGS sequence"/>
</dbReference>
<dbReference type="EC" id="2.5.1.17" evidence="1"/>
<dbReference type="GO" id="GO:0008817">
    <property type="term" value="F:corrinoid adenosyltransferase activity"/>
    <property type="evidence" value="ECO:0007669"/>
    <property type="project" value="UniProtKB-EC"/>
</dbReference>
<dbReference type="GO" id="GO:0005524">
    <property type="term" value="F:ATP binding"/>
    <property type="evidence" value="ECO:0007669"/>
    <property type="project" value="InterPro"/>
</dbReference>
<dbReference type="Proteomes" id="UP000095651">
    <property type="component" value="Unassembled WGS sequence"/>
</dbReference>
<dbReference type="Proteomes" id="UP000261023">
    <property type="component" value="Unassembled WGS sequence"/>
</dbReference>
<evidence type="ECO:0000313" key="4">
    <source>
        <dbReference type="EMBL" id="RGL92853.1"/>
    </source>
</evidence>
<dbReference type="SUPFAM" id="SSF52540">
    <property type="entry name" value="P-loop containing nucleoside triphosphate hydrolases"/>
    <property type="match status" value="1"/>
</dbReference>
<evidence type="ECO:0000313" key="8">
    <source>
        <dbReference type="Proteomes" id="UP000263014"/>
    </source>
</evidence>
<evidence type="ECO:0000313" key="2">
    <source>
        <dbReference type="EMBL" id="RGD68534.1"/>
    </source>
</evidence>
<dbReference type="InterPro" id="IPR027417">
    <property type="entry name" value="P-loop_NTPase"/>
</dbReference>
<protein>
    <submittedName>
        <fullName evidence="1">ATP:corrinoid adenosyltransferase</fullName>
        <ecNumber evidence="1">2.5.1.17</ecNumber>
    </submittedName>
    <submittedName>
        <fullName evidence="2">Cob(I)yrinic acid a,c-diamide adenosyltransferase</fullName>
    </submittedName>
</protein>
<evidence type="ECO:0000313" key="7">
    <source>
        <dbReference type="Proteomes" id="UP000261257"/>
    </source>
</evidence>
<reference evidence="1 5" key="1">
    <citation type="submission" date="2015-09" db="EMBL/GenBank/DDBJ databases">
        <authorList>
            <consortium name="Pathogen Informatics"/>
        </authorList>
    </citation>
    <scope>NUCLEOTIDE SEQUENCE [LARGE SCALE GENOMIC DNA]</scope>
    <source>
        <strain evidence="1 5">2789STDY5608850</strain>
    </source>
</reference>
<reference evidence="6 7" key="2">
    <citation type="submission" date="2018-08" db="EMBL/GenBank/DDBJ databases">
        <title>A genome reference for cultivated species of the human gut microbiota.</title>
        <authorList>
            <person name="Zou Y."/>
            <person name="Xue W."/>
            <person name="Luo G."/>
        </authorList>
    </citation>
    <scope>NUCLEOTIDE SEQUENCE [LARGE SCALE GENOMIC DNA]</scope>
    <source>
        <strain evidence="2 6">AF19-13AC</strain>
        <strain evidence="4 7">TF05-11AC</strain>
        <strain evidence="3 8">TM09-12</strain>
    </source>
</reference>
<accession>A0A174E2M0</accession>
<dbReference type="Gene3D" id="3.40.50.300">
    <property type="entry name" value="P-loop containing nucleotide triphosphate hydrolases"/>
    <property type="match status" value="1"/>
</dbReference>
<dbReference type="Proteomes" id="UP000261257">
    <property type="component" value="Unassembled WGS sequence"/>
</dbReference>
<dbReference type="PANTHER" id="PTHR46638:SF1">
    <property type="entry name" value="CORRINOID ADENOSYLTRANSFERASE"/>
    <property type="match status" value="1"/>
</dbReference>
<dbReference type="PANTHER" id="PTHR46638">
    <property type="entry name" value="CORRINOID ADENOSYLTRANSFERASE"/>
    <property type="match status" value="1"/>
</dbReference>
<dbReference type="PIRSF" id="PIRSF015617">
    <property type="entry name" value="Adensltrnsf_CobA"/>
    <property type="match status" value="1"/>
</dbReference>
<organism evidence="1 5">
    <name type="scientific">Hungatella hathewayi</name>
    <dbReference type="NCBI Taxonomy" id="154046"/>
    <lineage>
        <taxon>Bacteria</taxon>
        <taxon>Bacillati</taxon>
        <taxon>Bacillota</taxon>
        <taxon>Clostridia</taxon>
        <taxon>Lachnospirales</taxon>
        <taxon>Lachnospiraceae</taxon>
        <taxon>Hungatella</taxon>
    </lineage>
</organism>
<dbReference type="InterPro" id="IPR003724">
    <property type="entry name" value="CblAdoTrfase_CobA"/>
</dbReference>
<sequence>MSKGTIQVICGEGKGKTTAALGMGISALLKGQTVIMIQFLKGCQELASCEILERLEPELKIFRFEKSDAFFETLSEEQQKEERMNIRNGMNFARKVLSTGECDLVILDEVLGLLDQGIIEMDEMTTLLQSRVEEIDLILTGKVFPKELDPLVDGIREIDHLKVDNTKQ</sequence>
<dbReference type="OrthoDB" id="9810309at2"/>
<dbReference type="EMBL" id="QSSQ01000064">
    <property type="protein sequence ID" value="RGL92853.1"/>
    <property type="molecule type" value="Genomic_DNA"/>
</dbReference>
<proteinExistence type="predicted"/>
<evidence type="ECO:0000313" key="3">
    <source>
        <dbReference type="EMBL" id="RGJ08281.1"/>
    </source>
</evidence>
<dbReference type="RefSeq" id="WP_002600311.1">
    <property type="nucleotide sequence ID" value="NZ_CABIXC010000005.1"/>
</dbReference>
<dbReference type="EMBL" id="QSON01000001">
    <property type="protein sequence ID" value="RGJ08281.1"/>
    <property type="molecule type" value="Genomic_DNA"/>
</dbReference>
<evidence type="ECO:0000313" key="1">
    <source>
        <dbReference type="EMBL" id="CUO30300.1"/>
    </source>
</evidence>
<evidence type="ECO:0000313" key="6">
    <source>
        <dbReference type="Proteomes" id="UP000261023"/>
    </source>
</evidence>
<dbReference type="EMBL" id="QTJW01000016">
    <property type="protein sequence ID" value="RGD68534.1"/>
    <property type="molecule type" value="Genomic_DNA"/>
</dbReference>
<gene>
    <name evidence="1" type="primary">btuR_1</name>
    <name evidence="2" type="ORF">DWX31_22230</name>
    <name evidence="4" type="ORF">DXC39_31635</name>
    <name evidence="3" type="ORF">DXD79_02460</name>
    <name evidence="1" type="ORF">ERS852407_02408</name>
</gene>
<name>A0A174E2M0_9FIRM</name>